<dbReference type="OrthoDB" id="6790127at2"/>
<name>A0A418NS93_9SPHN</name>
<dbReference type="EMBL" id="QXFL01000004">
    <property type="protein sequence ID" value="RIV85963.1"/>
    <property type="molecule type" value="Genomic_DNA"/>
</dbReference>
<sequence length="326" mass="37495">MTIDELKNVILTVVLAQGNDFIKELLRQHQIKIGTTKRDFANNLMEAVENGTLTEEMIEDWLAEVEGWGNQHLYVFASPTIPIETVPATIRATPFAELLEAPKRFEFPDNYSLSGIDLDEQGVSLIWHIGKQSWPRARARDYRREIDGDIFRFDAYRLMRERSVVRFLWRFDEDHCVVLIHRNKDIDHVEAKAVVWQALREIGLCDATRPIISLSEAVKTASRQDGTRQTRMEVDDGYVELKSTSAEGGINQVEAVRQARRAVNDEAFTRAQGRFAVRQNDDQAQPISVEVAGEDGRIRIWAQCKREFVHFVIDRFIRLNTAPEND</sequence>
<dbReference type="AlphaFoldDB" id="A0A418NS93"/>
<proteinExistence type="predicted"/>
<keyword evidence="2" id="KW-1185">Reference proteome</keyword>
<gene>
    <name evidence="1" type="ORF">D2V07_11735</name>
</gene>
<accession>A0A418NS93</accession>
<dbReference type="RefSeq" id="WP_119587156.1">
    <property type="nucleotide sequence ID" value="NZ_CAWODQ010000024.1"/>
</dbReference>
<reference evidence="1 2" key="1">
    <citation type="submission" date="2018-08" db="EMBL/GenBank/DDBJ databases">
        <title>Erythrobacter zhengii sp.nov., a bacterium isolated from deep-sea sediment.</title>
        <authorList>
            <person name="Fang C."/>
            <person name="Wu Y.-H."/>
            <person name="Sun C."/>
            <person name="Wang H."/>
            <person name="Cheng H."/>
            <person name="Meng F.-X."/>
            <person name="Wang C.-S."/>
            <person name="Xu X.-W."/>
        </authorList>
    </citation>
    <scope>NUCLEOTIDE SEQUENCE [LARGE SCALE GENOMIC DNA]</scope>
    <source>
        <strain evidence="1 2">V18</strain>
    </source>
</reference>
<comment type="caution">
    <text evidence="1">The sequence shown here is derived from an EMBL/GenBank/DDBJ whole genome shotgun (WGS) entry which is preliminary data.</text>
</comment>
<evidence type="ECO:0000313" key="1">
    <source>
        <dbReference type="EMBL" id="RIV85963.1"/>
    </source>
</evidence>
<protein>
    <submittedName>
        <fullName evidence="1">Uncharacterized protein</fullName>
    </submittedName>
</protein>
<evidence type="ECO:0000313" key="2">
    <source>
        <dbReference type="Proteomes" id="UP000286576"/>
    </source>
</evidence>
<dbReference type="Proteomes" id="UP000286576">
    <property type="component" value="Unassembled WGS sequence"/>
</dbReference>
<organism evidence="1 2">
    <name type="scientific">Aurantiacibacter zhengii</name>
    <dbReference type="NCBI Taxonomy" id="2307003"/>
    <lineage>
        <taxon>Bacteria</taxon>
        <taxon>Pseudomonadati</taxon>
        <taxon>Pseudomonadota</taxon>
        <taxon>Alphaproteobacteria</taxon>
        <taxon>Sphingomonadales</taxon>
        <taxon>Erythrobacteraceae</taxon>
        <taxon>Aurantiacibacter</taxon>
    </lineage>
</organism>